<dbReference type="CDD" id="cd00082">
    <property type="entry name" value="HisKA"/>
    <property type="match status" value="1"/>
</dbReference>
<dbReference type="Pfam" id="PF02518">
    <property type="entry name" value="HATPase_c"/>
    <property type="match status" value="1"/>
</dbReference>
<evidence type="ECO:0000256" key="4">
    <source>
        <dbReference type="ARBA" id="ARBA00022679"/>
    </source>
</evidence>
<dbReference type="PROSITE" id="PS50109">
    <property type="entry name" value="HIS_KIN"/>
    <property type="match status" value="1"/>
</dbReference>
<keyword evidence="4" id="KW-0808">Transferase</keyword>
<dbReference type="Gene3D" id="3.30.565.10">
    <property type="entry name" value="Histidine kinase-like ATPase, C-terminal domain"/>
    <property type="match status" value="1"/>
</dbReference>
<dbReference type="PANTHER" id="PTHR43547">
    <property type="entry name" value="TWO-COMPONENT HISTIDINE KINASE"/>
    <property type="match status" value="1"/>
</dbReference>
<keyword evidence="5 8" id="KW-0418">Kinase</keyword>
<feature type="transmembrane region" description="Helical" evidence="6">
    <location>
        <begin position="166"/>
        <end position="190"/>
    </location>
</feature>
<feature type="domain" description="Histidine kinase" evidence="7">
    <location>
        <begin position="211"/>
        <end position="430"/>
    </location>
</feature>
<dbReference type="Pfam" id="PF00512">
    <property type="entry name" value="HisKA"/>
    <property type="match status" value="1"/>
</dbReference>
<dbReference type="InterPro" id="IPR036890">
    <property type="entry name" value="HATPase_C_sf"/>
</dbReference>
<evidence type="ECO:0000256" key="1">
    <source>
        <dbReference type="ARBA" id="ARBA00000085"/>
    </source>
</evidence>
<dbReference type="SMART" id="SM00387">
    <property type="entry name" value="HATPase_c"/>
    <property type="match status" value="1"/>
</dbReference>
<evidence type="ECO:0000256" key="6">
    <source>
        <dbReference type="SAM" id="Phobius"/>
    </source>
</evidence>
<dbReference type="SUPFAM" id="SSF47384">
    <property type="entry name" value="Homodimeric domain of signal transducing histidine kinase"/>
    <property type="match status" value="1"/>
</dbReference>
<dbReference type="FunFam" id="3.30.565.10:FF:000006">
    <property type="entry name" value="Sensor histidine kinase WalK"/>
    <property type="match status" value="1"/>
</dbReference>
<dbReference type="InterPro" id="IPR003594">
    <property type="entry name" value="HATPase_dom"/>
</dbReference>
<name>A0A3E4Z4A0_9BACT</name>
<dbReference type="SUPFAM" id="SSF55874">
    <property type="entry name" value="ATPase domain of HSP90 chaperone/DNA topoisomerase II/histidine kinase"/>
    <property type="match status" value="1"/>
</dbReference>
<evidence type="ECO:0000259" key="7">
    <source>
        <dbReference type="PROSITE" id="PS50109"/>
    </source>
</evidence>
<dbReference type="GO" id="GO:0000155">
    <property type="term" value="F:phosphorelay sensor kinase activity"/>
    <property type="evidence" value="ECO:0007669"/>
    <property type="project" value="InterPro"/>
</dbReference>
<dbReference type="SMART" id="SM00388">
    <property type="entry name" value="HisKA"/>
    <property type="match status" value="1"/>
</dbReference>
<proteinExistence type="predicted"/>
<reference evidence="8 9" key="1">
    <citation type="submission" date="2018-08" db="EMBL/GenBank/DDBJ databases">
        <title>A genome reference for cultivated species of the human gut microbiota.</title>
        <authorList>
            <person name="Zou Y."/>
            <person name="Xue W."/>
            <person name="Luo G."/>
        </authorList>
    </citation>
    <scope>NUCLEOTIDE SEQUENCE [LARGE SCALE GENOMIC DNA]</scope>
    <source>
        <strain evidence="8 9">OM06-2</strain>
    </source>
</reference>
<dbReference type="InterPro" id="IPR003661">
    <property type="entry name" value="HisK_dim/P_dom"/>
</dbReference>
<protein>
    <recommendedName>
        <fullName evidence="2">histidine kinase</fullName>
        <ecNumber evidence="2">2.7.13.3</ecNumber>
    </recommendedName>
</protein>
<dbReference type="Proteomes" id="UP000260814">
    <property type="component" value="Unassembled WGS sequence"/>
</dbReference>
<accession>A0A3E4Z4A0</accession>
<organism evidence="8 9">
    <name type="scientific">Phocaeicola plebeius</name>
    <dbReference type="NCBI Taxonomy" id="310297"/>
    <lineage>
        <taxon>Bacteria</taxon>
        <taxon>Pseudomonadati</taxon>
        <taxon>Bacteroidota</taxon>
        <taxon>Bacteroidia</taxon>
        <taxon>Bacteroidales</taxon>
        <taxon>Bacteroidaceae</taxon>
        <taxon>Phocaeicola</taxon>
    </lineage>
</organism>
<dbReference type="EMBL" id="QSTW01000030">
    <property type="protein sequence ID" value="RGM85622.1"/>
    <property type="molecule type" value="Genomic_DNA"/>
</dbReference>
<evidence type="ECO:0000256" key="2">
    <source>
        <dbReference type="ARBA" id="ARBA00012438"/>
    </source>
</evidence>
<evidence type="ECO:0000256" key="5">
    <source>
        <dbReference type="ARBA" id="ARBA00022777"/>
    </source>
</evidence>
<gene>
    <name evidence="8" type="ORF">DXB87_15985</name>
</gene>
<keyword evidence="6" id="KW-0812">Transmembrane</keyword>
<dbReference type="AlphaFoldDB" id="A0A3E4Z4A0"/>
<dbReference type="EC" id="2.7.13.3" evidence="2"/>
<dbReference type="PANTHER" id="PTHR43547:SF2">
    <property type="entry name" value="HYBRID SIGNAL TRANSDUCTION HISTIDINE KINASE C"/>
    <property type="match status" value="1"/>
</dbReference>
<evidence type="ECO:0000313" key="8">
    <source>
        <dbReference type="EMBL" id="RGM85622.1"/>
    </source>
</evidence>
<dbReference type="InterPro" id="IPR005467">
    <property type="entry name" value="His_kinase_dom"/>
</dbReference>
<comment type="catalytic activity">
    <reaction evidence="1">
        <text>ATP + protein L-histidine = ADP + protein N-phospho-L-histidine.</text>
        <dbReference type="EC" id="2.7.13.3"/>
    </reaction>
</comment>
<dbReference type="Gene3D" id="1.10.287.130">
    <property type="match status" value="1"/>
</dbReference>
<dbReference type="InterPro" id="IPR004358">
    <property type="entry name" value="Sig_transdc_His_kin-like_C"/>
</dbReference>
<keyword evidence="6" id="KW-0472">Membrane</keyword>
<dbReference type="InterPro" id="IPR036097">
    <property type="entry name" value="HisK_dim/P_sf"/>
</dbReference>
<dbReference type="PRINTS" id="PR00344">
    <property type="entry name" value="BCTRLSENSOR"/>
</dbReference>
<evidence type="ECO:0000313" key="9">
    <source>
        <dbReference type="Proteomes" id="UP000260814"/>
    </source>
</evidence>
<keyword evidence="3" id="KW-0597">Phosphoprotein</keyword>
<keyword evidence="6" id="KW-1133">Transmembrane helix</keyword>
<dbReference type="CDD" id="cd00075">
    <property type="entry name" value="HATPase"/>
    <property type="match status" value="1"/>
</dbReference>
<sequence length="437" mass="50196">MKTYYIRFITILGLSIVLLVQLVWLVNSYNFVKDELKIKSTNMLEQAIMEETFSRLQNLPVGTKVQSRTEEDKNRNLPEFVYMQESLEQLKSPIILDSINHIYKQLLLKNNYPSECMISISKNDTIIQHIGNKPYSLFSLQTGKVPLRKDYSIVIQAQFVNPNNLFFGKMGILLVSTTLLLIFVVFCIIYQVRIISKINKISQIREDFSYAMVHDMKTPLSTIMMVQDMLESGKLDTRPEIKNKYMSIAKSETDHLFALTNKILTISKLENHKLEMNKTEVELTPIIEKLTEKFKAKAQKPVNFIISLQAKTAYADNDYLGEALSNLIDNAIKYSKESVEINITAEESERYTILKVRDNGLGISEADQRIIFQKYERAAAAKRSRRNGASGFGLGLNFVDQAIKAHEGRIFVNSTEGEFTEFTIYLPLETPNDRHNR</sequence>
<comment type="caution">
    <text evidence="8">The sequence shown here is derived from an EMBL/GenBank/DDBJ whole genome shotgun (WGS) entry which is preliminary data.</text>
</comment>
<evidence type="ECO:0000256" key="3">
    <source>
        <dbReference type="ARBA" id="ARBA00022553"/>
    </source>
</evidence>